<proteinExistence type="predicted"/>
<dbReference type="Gene3D" id="2.120.10.30">
    <property type="entry name" value="TolB, C-terminal domain"/>
    <property type="match status" value="1"/>
</dbReference>
<dbReference type="STRING" id="91928.A0A0D1YV49"/>
<dbReference type="GeneID" id="27330542"/>
<dbReference type="AlphaFoldDB" id="A0A0D1YV49"/>
<dbReference type="PANTHER" id="PTHR47064">
    <property type="entry name" value="PUTATIVE (AFU_ORTHOLOGUE AFUA_1G08990)-RELATED"/>
    <property type="match status" value="1"/>
</dbReference>
<name>A0A0D1YV49_9EURO</name>
<dbReference type="HOGENOM" id="CLU_036110_1_1_1"/>
<dbReference type="RefSeq" id="XP_016239382.1">
    <property type="nucleotide sequence ID" value="XM_016377812.1"/>
</dbReference>
<reference evidence="3 4" key="1">
    <citation type="submission" date="2015-01" db="EMBL/GenBank/DDBJ databases">
        <title>The Genome Sequence of Exophiala spinifera CBS89968.</title>
        <authorList>
            <consortium name="The Broad Institute Genomics Platform"/>
            <person name="Cuomo C."/>
            <person name="de Hoog S."/>
            <person name="Gorbushina A."/>
            <person name="Stielow B."/>
            <person name="Teixiera M."/>
            <person name="Abouelleil A."/>
            <person name="Chapman S.B."/>
            <person name="Priest M."/>
            <person name="Young S.K."/>
            <person name="Wortman J."/>
            <person name="Nusbaum C."/>
            <person name="Birren B."/>
        </authorList>
    </citation>
    <scope>NUCLEOTIDE SEQUENCE [LARGE SCALE GENOMIC DNA]</scope>
    <source>
        <strain evidence="3 4">CBS 89968</strain>
    </source>
</reference>
<evidence type="ECO:0000313" key="4">
    <source>
        <dbReference type="Proteomes" id="UP000053328"/>
    </source>
</evidence>
<dbReference type="PANTHER" id="PTHR47064:SF2">
    <property type="entry name" value="SMP-30_GLUCONOLACTONASE_LRE-LIKE REGION DOMAIN-CONTAINING PROTEIN-RELATED"/>
    <property type="match status" value="1"/>
</dbReference>
<keyword evidence="1" id="KW-0732">Signal</keyword>
<feature type="domain" description="SMP-30/Gluconolactonase/LRE-like region" evidence="2">
    <location>
        <begin position="312"/>
        <end position="397"/>
    </location>
</feature>
<feature type="domain" description="SMP-30/Gluconolactonase/LRE-like region" evidence="2">
    <location>
        <begin position="171"/>
        <end position="292"/>
    </location>
</feature>
<organism evidence="3 4">
    <name type="scientific">Exophiala spinifera</name>
    <dbReference type="NCBI Taxonomy" id="91928"/>
    <lineage>
        <taxon>Eukaryota</taxon>
        <taxon>Fungi</taxon>
        <taxon>Dikarya</taxon>
        <taxon>Ascomycota</taxon>
        <taxon>Pezizomycotina</taxon>
        <taxon>Eurotiomycetes</taxon>
        <taxon>Chaetothyriomycetidae</taxon>
        <taxon>Chaetothyriales</taxon>
        <taxon>Herpotrichiellaceae</taxon>
        <taxon>Exophiala</taxon>
    </lineage>
</organism>
<feature type="signal peptide" evidence="1">
    <location>
        <begin position="1"/>
        <end position="18"/>
    </location>
</feature>
<dbReference type="InterPro" id="IPR013658">
    <property type="entry name" value="SGL"/>
</dbReference>
<dbReference type="InterPro" id="IPR011042">
    <property type="entry name" value="6-blade_b-propeller_TolB-like"/>
</dbReference>
<feature type="chain" id="PRO_5002237185" description="SMP-30/Gluconolactonase/LRE-like region domain-containing protein" evidence="1">
    <location>
        <begin position="19"/>
        <end position="416"/>
    </location>
</feature>
<dbReference type="SUPFAM" id="SSF63829">
    <property type="entry name" value="Calcium-dependent phosphotriesterase"/>
    <property type="match status" value="1"/>
</dbReference>
<evidence type="ECO:0000313" key="3">
    <source>
        <dbReference type="EMBL" id="KIW19166.1"/>
    </source>
</evidence>
<gene>
    <name evidence="3" type="ORF">PV08_03459</name>
</gene>
<dbReference type="Pfam" id="PF08450">
    <property type="entry name" value="SGL"/>
    <property type="match status" value="2"/>
</dbReference>
<sequence length="416" mass="45430">MKTSKYVLSLSLAASAFAQVQPAGVTRPIVEECGFNGCVVCVNKYSAVLPYHFNRSISNNKADYDYRNTSVTNAPTFDLLGSADFVVFDRERGLQYLGDNPSYEFVFHVSSAVHEAPIYAPEQNLLFISQLAPPTGVLPQLVVDLNQDPPTLSNYTPNPPIYAPNGGTFRNGDLLFAASGGIDELGGIEQRVSLRTVDPATNKSTVLLNNYFGFYYNNMDDVAVHPTTGDIFFTDPDYSYFNGLTDTAPQLPAASYRFNPDTGAVFLIDDTLIQPNGIAFTPDGQTLYISDTGAVYGAIAPGYRGDGTQFNTTGPRTIYAFDVTNNGTRVSNKRSFYLAQDWVPDGLKVSREGLVLTGSGHGVDVIDDVGQLVIRIQTNYTVQNFAWTGENLTTLWLMGNNGISKVEWNITGQTLR</sequence>
<dbReference type="VEuPathDB" id="FungiDB:PV08_03459"/>
<accession>A0A0D1YV49</accession>
<evidence type="ECO:0000259" key="2">
    <source>
        <dbReference type="Pfam" id="PF08450"/>
    </source>
</evidence>
<dbReference type="Proteomes" id="UP000053328">
    <property type="component" value="Unassembled WGS sequence"/>
</dbReference>
<evidence type="ECO:0000256" key="1">
    <source>
        <dbReference type="SAM" id="SignalP"/>
    </source>
</evidence>
<dbReference type="InterPro" id="IPR052988">
    <property type="entry name" value="Oryzine_lactonohydrolase"/>
</dbReference>
<dbReference type="EMBL" id="KN847493">
    <property type="protein sequence ID" value="KIW19166.1"/>
    <property type="molecule type" value="Genomic_DNA"/>
</dbReference>
<dbReference type="OrthoDB" id="423498at2759"/>
<protein>
    <recommendedName>
        <fullName evidence="2">SMP-30/Gluconolactonase/LRE-like region domain-containing protein</fullName>
    </recommendedName>
</protein>
<keyword evidence="4" id="KW-1185">Reference proteome</keyword>